<proteinExistence type="predicted"/>
<dbReference type="SUPFAM" id="SSF102405">
    <property type="entry name" value="MCP/YpsA-like"/>
    <property type="match status" value="1"/>
</dbReference>
<reference evidence="1" key="1">
    <citation type="submission" date="2019-08" db="EMBL/GenBank/DDBJ databases">
        <authorList>
            <person name="Kucharzyk K."/>
            <person name="Murdoch R.W."/>
            <person name="Higgins S."/>
            <person name="Loffler F."/>
        </authorList>
    </citation>
    <scope>NUCLEOTIDE SEQUENCE</scope>
</reference>
<evidence type="ECO:0000313" key="1">
    <source>
        <dbReference type="EMBL" id="MPN15906.1"/>
    </source>
</evidence>
<dbReference type="AlphaFoldDB" id="A0A645FQD4"/>
<dbReference type="EMBL" id="VSSQ01062785">
    <property type="protein sequence ID" value="MPN15906.1"/>
    <property type="molecule type" value="Genomic_DNA"/>
</dbReference>
<protein>
    <submittedName>
        <fullName evidence="1">Uncharacterized protein</fullName>
    </submittedName>
</protein>
<comment type="caution">
    <text evidence="1">The sequence shown here is derived from an EMBL/GenBank/DDBJ whole genome shotgun (WGS) entry which is preliminary data.</text>
</comment>
<accession>A0A645FQD4</accession>
<gene>
    <name evidence="1" type="ORF">SDC9_163242</name>
</gene>
<dbReference type="Gene3D" id="3.40.50.450">
    <property type="match status" value="1"/>
</dbReference>
<organism evidence="1">
    <name type="scientific">bioreactor metagenome</name>
    <dbReference type="NCBI Taxonomy" id="1076179"/>
    <lineage>
        <taxon>unclassified sequences</taxon>
        <taxon>metagenomes</taxon>
        <taxon>ecological metagenomes</taxon>
    </lineage>
</organism>
<sequence length="96" mass="11047">MRKTNPQIKLILILPCLDRDKDWALEQKGDFALISIMCDEIIYTDEAYYEGCLFRRNCRLVNDSSVCIAYCKHSGQSEFTSRSARLHGLEVINLAD</sequence>
<name>A0A645FQD4_9ZZZZ</name>